<sequence length="203" mass="23580">MKKTKILSRIEAAKKAHELIEVHVKKQVDDFEVGFPIASDHRWLIIAAINTEGQFDGFTLFALKRIKKIKVGTAYLTIVHHYIDFAKAHQLYDPLKLADRQKQIKHWERNLSRQLLILLAKKRAFVTIGGRFKIIPTGRILAASAHGFTFQPFYEFNYTVADPLIISLKDIAFIQFWDIYDDLYQYTAPKIAKKTFQIQTKTD</sequence>
<protein>
    <submittedName>
        <fullName evidence="1">Uncharacterized protein</fullName>
    </submittedName>
</protein>
<accession>A0A192H4A3</accession>
<dbReference type="OrthoDB" id="2285228at2"/>
<evidence type="ECO:0000313" key="2">
    <source>
        <dbReference type="Proteomes" id="UP000078582"/>
    </source>
</evidence>
<dbReference type="GeneID" id="42982310"/>
<gene>
    <name evidence="1" type="ORF">AYR53_08575</name>
</gene>
<dbReference type="EMBL" id="CP014873">
    <property type="protein sequence ID" value="ANK62801.1"/>
    <property type="molecule type" value="Genomic_DNA"/>
</dbReference>
<organism evidence="1 2">
    <name type="scientific">Loigolactobacillus backii</name>
    <dbReference type="NCBI Taxonomy" id="375175"/>
    <lineage>
        <taxon>Bacteria</taxon>
        <taxon>Bacillati</taxon>
        <taxon>Bacillota</taxon>
        <taxon>Bacilli</taxon>
        <taxon>Lactobacillales</taxon>
        <taxon>Lactobacillaceae</taxon>
        <taxon>Loigolactobacillus</taxon>
    </lineage>
</organism>
<dbReference type="RefSeq" id="WP_068280793.1">
    <property type="nucleotide sequence ID" value="NZ_CP014873.1"/>
</dbReference>
<keyword evidence="2" id="KW-1185">Reference proteome</keyword>
<dbReference type="Proteomes" id="UP000078582">
    <property type="component" value="Chromosome"/>
</dbReference>
<reference evidence="1 2" key="1">
    <citation type="submission" date="2016-03" db="EMBL/GenBank/DDBJ databases">
        <title>Pediococcus and Lactobacillus from brewery environment - whole genome sequencing and assembly.</title>
        <authorList>
            <person name="Behr J."/>
            <person name="Geissler A.J."/>
            <person name="Vogel R.F."/>
        </authorList>
    </citation>
    <scope>NUCLEOTIDE SEQUENCE [LARGE SCALE GENOMIC DNA]</scope>
    <source>
        <strain evidence="1 2">TMW 1.1989</strain>
    </source>
</reference>
<proteinExistence type="predicted"/>
<dbReference type="AlphaFoldDB" id="A0A192H4A3"/>
<evidence type="ECO:0000313" key="1">
    <source>
        <dbReference type="EMBL" id="ANK62801.1"/>
    </source>
</evidence>
<name>A0A192H4A3_9LACO</name>